<dbReference type="EMBL" id="CP127294">
    <property type="protein sequence ID" value="WIX77650.1"/>
    <property type="molecule type" value="Genomic_DNA"/>
</dbReference>
<proteinExistence type="predicted"/>
<reference evidence="1 2" key="1">
    <citation type="submission" date="2023-06" db="EMBL/GenBank/DDBJ databases">
        <authorList>
            <person name="Oyuntsetseg B."/>
            <person name="Kim S.B."/>
        </authorList>
    </citation>
    <scope>NUCLEOTIDE SEQUENCE [LARGE SCALE GENOMIC DNA]</scope>
    <source>
        <strain evidence="1 2">2-15</strain>
    </source>
</reference>
<dbReference type="InterPro" id="IPR036291">
    <property type="entry name" value="NAD(P)-bd_dom_sf"/>
</dbReference>
<dbReference type="Proteomes" id="UP001236014">
    <property type="component" value="Chromosome"/>
</dbReference>
<evidence type="ECO:0000313" key="2">
    <source>
        <dbReference type="Proteomes" id="UP001236014"/>
    </source>
</evidence>
<dbReference type="Gene3D" id="3.40.50.720">
    <property type="entry name" value="NAD(P)-binding Rossmann-like Domain"/>
    <property type="match status" value="1"/>
</dbReference>
<sequence length="310" mass="31550">MTLDVVGLPEIEAVATRGLVFDAVRGALIAHAEGRAQMPAPIAMWFPEAEGDCHVKAGYLEGASHFGVKVASGFYRNAERGLPTNSGLMLVFDAGTGVPAAVLADEGWLTAWRTAAAGALITHALTPPDVDEVAVFGTGLQARLQGEWLADLRPLTRVRVCGRRPEAVRKLCAELGEAGLTAVPATAEEAAAAPCVITATASTSPVAPTEAFAAVHVTGIGTDLPGKAELPAGLFARATTIATDDHAQCLAHGDFGNAVRAGTVADDADVAAGLVLRDGVPNRAGLTIADLTGVGVADAAVATAVFRHLG</sequence>
<dbReference type="PIRSF" id="PIRSF001439">
    <property type="entry name" value="CryM"/>
    <property type="match status" value="1"/>
</dbReference>
<dbReference type="KEGG" id="acab:QRX50_40635"/>
<dbReference type="PANTHER" id="PTHR13812:SF19">
    <property type="entry name" value="KETIMINE REDUCTASE MU-CRYSTALLIN"/>
    <property type="match status" value="1"/>
</dbReference>
<dbReference type="AlphaFoldDB" id="A0A9Y2MQT5"/>
<dbReference type="PANTHER" id="PTHR13812">
    <property type="entry name" value="KETIMINE REDUCTASE MU-CRYSTALLIN"/>
    <property type="match status" value="1"/>
</dbReference>
<gene>
    <name evidence="1" type="ORF">QRX50_40635</name>
</gene>
<dbReference type="SUPFAM" id="SSF51735">
    <property type="entry name" value="NAD(P)-binding Rossmann-fold domains"/>
    <property type="match status" value="1"/>
</dbReference>
<accession>A0A9Y2MQT5</accession>
<dbReference type="InterPro" id="IPR023401">
    <property type="entry name" value="ODC_N"/>
</dbReference>
<evidence type="ECO:0000313" key="1">
    <source>
        <dbReference type="EMBL" id="WIX77650.1"/>
    </source>
</evidence>
<protein>
    <recommendedName>
        <fullName evidence="3">Ornithine cyclodeaminase</fullName>
    </recommendedName>
</protein>
<dbReference type="Gene3D" id="3.30.1780.10">
    <property type="entry name" value="ornithine cyclodeaminase, domain 1"/>
    <property type="match status" value="1"/>
</dbReference>
<evidence type="ECO:0008006" key="3">
    <source>
        <dbReference type="Google" id="ProtNLM"/>
    </source>
</evidence>
<dbReference type="Pfam" id="PF02423">
    <property type="entry name" value="OCD_Mu_crystall"/>
    <property type="match status" value="1"/>
</dbReference>
<name>A0A9Y2MQT5_9PSEU</name>
<dbReference type="RefSeq" id="WP_285968390.1">
    <property type="nucleotide sequence ID" value="NZ_CP127294.1"/>
</dbReference>
<keyword evidence="2" id="KW-1185">Reference proteome</keyword>
<organism evidence="1 2">
    <name type="scientific">Amycolatopsis carbonis</name>
    <dbReference type="NCBI Taxonomy" id="715471"/>
    <lineage>
        <taxon>Bacteria</taxon>
        <taxon>Bacillati</taxon>
        <taxon>Actinomycetota</taxon>
        <taxon>Actinomycetes</taxon>
        <taxon>Pseudonocardiales</taxon>
        <taxon>Pseudonocardiaceae</taxon>
        <taxon>Amycolatopsis</taxon>
    </lineage>
</organism>
<dbReference type="GO" id="GO:0005737">
    <property type="term" value="C:cytoplasm"/>
    <property type="evidence" value="ECO:0007669"/>
    <property type="project" value="TreeGrafter"/>
</dbReference>
<dbReference type="InterPro" id="IPR003462">
    <property type="entry name" value="ODC_Mu_crystall"/>
</dbReference>